<evidence type="ECO:0000259" key="6">
    <source>
        <dbReference type="PROSITE" id="PS51900"/>
    </source>
</evidence>
<dbReference type="Gene3D" id="1.10.443.10">
    <property type="entry name" value="Intergrase catalytic core"/>
    <property type="match status" value="1"/>
</dbReference>
<keyword evidence="3" id="KW-0233">DNA recombination</keyword>
<dbReference type="GO" id="GO:0015074">
    <property type="term" value="P:DNA integration"/>
    <property type="evidence" value="ECO:0007669"/>
    <property type="project" value="UniProtKB-KW"/>
</dbReference>
<proteinExistence type="predicted"/>
<keyword evidence="2 4" id="KW-0238">DNA-binding</keyword>
<sequence length="386" mass="43987">MAKRAANGMGTIVQRKDGRYQAAVYVLAIDGTRQRKYVYGKTWDEVNDKRIALLDNNRKGVPSISSSMKLGDYLDYWLENVVRIERGPATYSGYEVVVRRFLKRHLGSHKLNALTPGDVRALLAKLRKEKTVHGKALSARYVQNVFEVLRGVLNNAVREELVGRNVAKLVKAPSRDHFEVRVMPEPEARRFLRHVTTHWLHALWLIMITTGLRKGEVLGLAWSDINMATGELRVRRTVQRVRGELLFGKPKTKRSRRELYLPAVCLVALRAHRTATAERMTEPLNPAPRQPDDLVFVTRSGRVIEPRNVNTMLDRILKNAKIDRSRVHDLRHTCATLLLMNGATLREVMELLGHASVSTTGNIYGHVLDEAKRRMAEQMNRLADDN</sequence>
<keyword evidence="8" id="KW-1185">Reference proteome</keyword>
<dbReference type="InterPro" id="IPR010998">
    <property type="entry name" value="Integrase_recombinase_N"/>
</dbReference>
<comment type="caution">
    <text evidence="7">The sequence shown here is derived from an EMBL/GenBank/DDBJ whole genome shotgun (WGS) entry which is preliminary data.</text>
</comment>
<dbReference type="InterPro" id="IPR004107">
    <property type="entry name" value="Integrase_SAM-like_N"/>
</dbReference>
<accession>A0A558A668</accession>
<gene>
    <name evidence="7" type="ORF">FNH06_23115</name>
</gene>
<dbReference type="PANTHER" id="PTHR30349">
    <property type="entry name" value="PHAGE INTEGRASE-RELATED"/>
    <property type="match status" value="1"/>
</dbReference>
<dbReference type="EMBL" id="VJZA01000043">
    <property type="protein sequence ID" value="TVT19761.1"/>
    <property type="molecule type" value="Genomic_DNA"/>
</dbReference>
<dbReference type="InterPro" id="IPR013762">
    <property type="entry name" value="Integrase-like_cat_sf"/>
</dbReference>
<dbReference type="PANTHER" id="PTHR30349:SF91">
    <property type="entry name" value="INTA PROTEIN"/>
    <property type="match status" value="1"/>
</dbReference>
<dbReference type="InterPro" id="IPR011010">
    <property type="entry name" value="DNA_brk_join_enz"/>
</dbReference>
<dbReference type="Gene3D" id="1.10.150.130">
    <property type="match status" value="1"/>
</dbReference>
<dbReference type="InterPro" id="IPR044068">
    <property type="entry name" value="CB"/>
</dbReference>
<dbReference type="InterPro" id="IPR002104">
    <property type="entry name" value="Integrase_catalytic"/>
</dbReference>
<feature type="domain" description="Core-binding (CB)" evidence="6">
    <location>
        <begin position="68"/>
        <end position="157"/>
    </location>
</feature>
<evidence type="ECO:0000256" key="1">
    <source>
        <dbReference type="ARBA" id="ARBA00022908"/>
    </source>
</evidence>
<dbReference type="GO" id="GO:0003677">
    <property type="term" value="F:DNA binding"/>
    <property type="evidence" value="ECO:0007669"/>
    <property type="project" value="UniProtKB-UniRule"/>
</dbReference>
<dbReference type="Pfam" id="PF14659">
    <property type="entry name" value="Phage_int_SAM_3"/>
    <property type="match status" value="1"/>
</dbReference>
<evidence type="ECO:0000256" key="2">
    <source>
        <dbReference type="ARBA" id="ARBA00023125"/>
    </source>
</evidence>
<protein>
    <submittedName>
        <fullName evidence="7">Tyrosine-type recombinase/integrase</fullName>
    </submittedName>
</protein>
<organism evidence="7 8">
    <name type="scientific">Amycolatopsis acidiphila</name>
    <dbReference type="NCBI Taxonomy" id="715473"/>
    <lineage>
        <taxon>Bacteria</taxon>
        <taxon>Bacillati</taxon>
        <taxon>Actinomycetota</taxon>
        <taxon>Actinomycetes</taxon>
        <taxon>Pseudonocardiales</taxon>
        <taxon>Pseudonocardiaceae</taxon>
        <taxon>Amycolatopsis</taxon>
    </lineage>
</organism>
<dbReference type="Pfam" id="PF00589">
    <property type="entry name" value="Phage_integrase"/>
    <property type="match status" value="1"/>
</dbReference>
<dbReference type="RefSeq" id="WP_144641968.1">
    <property type="nucleotide sequence ID" value="NZ_BNAX01000002.1"/>
</dbReference>
<dbReference type="InterPro" id="IPR050090">
    <property type="entry name" value="Tyrosine_recombinase_XerCD"/>
</dbReference>
<dbReference type="SUPFAM" id="SSF56349">
    <property type="entry name" value="DNA breaking-rejoining enzymes"/>
    <property type="match status" value="1"/>
</dbReference>
<reference evidence="7 8" key="1">
    <citation type="submission" date="2019-07" db="EMBL/GenBank/DDBJ databases">
        <title>New species of Amycolatopsis and Streptomyces.</title>
        <authorList>
            <person name="Duangmal K."/>
            <person name="Teo W.F.A."/>
            <person name="Lipun K."/>
        </authorList>
    </citation>
    <scope>NUCLEOTIDE SEQUENCE [LARGE SCALE GENOMIC DNA]</scope>
    <source>
        <strain evidence="7 8">JCM 30562</strain>
    </source>
</reference>
<feature type="domain" description="Tyr recombinase" evidence="5">
    <location>
        <begin position="178"/>
        <end position="380"/>
    </location>
</feature>
<keyword evidence="1" id="KW-0229">DNA integration</keyword>
<dbReference type="PROSITE" id="PS51900">
    <property type="entry name" value="CB"/>
    <property type="match status" value="1"/>
</dbReference>
<dbReference type="GO" id="GO:0006310">
    <property type="term" value="P:DNA recombination"/>
    <property type="evidence" value="ECO:0007669"/>
    <property type="project" value="UniProtKB-KW"/>
</dbReference>
<evidence type="ECO:0000256" key="3">
    <source>
        <dbReference type="ARBA" id="ARBA00023172"/>
    </source>
</evidence>
<dbReference type="OrthoDB" id="3175606at2"/>
<evidence type="ECO:0000259" key="5">
    <source>
        <dbReference type="PROSITE" id="PS51898"/>
    </source>
</evidence>
<evidence type="ECO:0000256" key="4">
    <source>
        <dbReference type="PROSITE-ProRule" id="PRU01248"/>
    </source>
</evidence>
<name>A0A558A668_9PSEU</name>
<dbReference type="AlphaFoldDB" id="A0A558A668"/>
<evidence type="ECO:0000313" key="8">
    <source>
        <dbReference type="Proteomes" id="UP000318578"/>
    </source>
</evidence>
<dbReference type="PROSITE" id="PS51898">
    <property type="entry name" value="TYR_RECOMBINASE"/>
    <property type="match status" value="1"/>
</dbReference>
<dbReference type="CDD" id="cd01189">
    <property type="entry name" value="INT_ICEBs1_C_like"/>
    <property type="match status" value="1"/>
</dbReference>
<evidence type="ECO:0000313" key="7">
    <source>
        <dbReference type="EMBL" id="TVT19761.1"/>
    </source>
</evidence>
<dbReference type="Proteomes" id="UP000318578">
    <property type="component" value="Unassembled WGS sequence"/>
</dbReference>